<accession>A0A9E7HH89</accession>
<dbReference type="Proteomes" id="UP001055439">
    <property type="component" value="Chromosome 8"/>
</dbReference>
<protein>
    <submittedName>
        <fullName evidence="2">Uncharacterized protein</fullName>
    </submittedName>
</protein>
<feature type="compositionally biased region" description="Low complexity" evidence="1">
    <location>
        <begin position="41"/>
        <end position="50"/>
    </location>
</feature>
<evidence type="ECO:0000256" key="1">
    <source>
        <dbReference type="SAM" id="MobiDB-lite"/>
    </source>
</evidence>
<feature type="compositionally biased region" description="Basic and acidic residues" evidence="1">
    <location>
        <begin position="63"/>
        <end position="76"/>
    </location>
</feature>
<name>A0A9E7HH89_9LILI</name>
<evidence type="ECO:0000313" key="3">
    <source>
        <dbReference type="Proteomes" id="UP001055439"/>
    </source>
</evidence>
<organism evidence="2 3">
    <name type="scientific">Musa troglodytarum</name>
    <name type="common">fe'i banana</name>
    <dbReference type="NCBI Taxonomy" id="320322"/>
    <lineage>
        <taxon>Eukaryota</taxon>
        <taxon>Viridiplantae</taxon>
        <taxon>Streptophyta</taxon>
        <taxon>Embryophyta</taxon>
        <taxon>Tracheophyta</taxon>
        <taxon>Spermatophyta</taxon>
        <taxon>Magnoliopsida</taxon>
        <taxon>Liliopsida</taxon>
        <taxon>Zingiberales</taxon>
        <taxon>Musaceae</taxon>
        <taxon>Musa</taxon>
    </lineage>
</organism>
<dbReference type="EMBL" id="CP097510">
    <property type="protein sequence ID" value="URE29952.1"/>
    <property type="molecule type" value="Genomic_DNA"/>
</dbReference>
<gene>
    <name evidence="2" type="ORF">MUK42_10962</name>
</gene>
<keyword evidence="3" id="KW-1185">Reference proteome</keyword>
<dbReference type="AlphaFoldDB" id="A0A9E7HH89"/>
<sequence length="90" mass="9719">MNNQELGQQGRGMLLLGDGDSSLWAISWLCGDGRAQAESALRQGQGTLRLGDGGSGDGSSRVQTEEERSVKGGEATRRHPWFYSPLLLRT</sequence>
<reference evidence="2" key="1">
    <citation type="submission" date="2022-05" db="EMBL/GenBank/DDBJ databases">
        <title>The Musa troglodytarum L. genome provides insights into the mechanism of non-climacteric behaviour and enrichment of carotenoids.</title>
        <authorList>
            <person name="Wang J."/>
        </authorList>
    </citation>
    <scope>NUCLEOTIDE SEQUENCE</scope>
    <source>
        <tissue evidence="2">Leaf</tissue>
    </source>
</reference>
<feature type="region of interest" description="Disordered" evidence="1">
    <location>
        <begin position="41"/>
        <end position="76"/>
    </location>
</feature>
<proteinExistence type="predicted"/>
<evidence type="ECO:0000313" key="2">
    <source>
        <dbReference type="EMBL" id="URE29952.1"/>
    </source>
</evidence>